<sequence>MAIGSALYVGSVVHSRLRPGPHRLRYRVFSLLLDIDELPSLTRSLRFFSVGGFGLFSFSPKDHLSGTGEDMRRELESIMRGAGMEPDGGPIRLLTMPRILGYSFNPLSIFFCHGADGALRAILYEVNNTFGQRHSYFFPVAETGHKVMRHACEKAFYVSPFMPMGMTYTFRIEPPAEKYTLSIVVSDSDGAVLTAGQSMSRRALTDRELLRVFFTHPLMTLKVIAGIHYEALLIWLKGVGLQTRPSPPAEPVTFVAQKQTEKESAPCRI</sequence>
<organism evidence="1 2">
    <name type="scientific">Methylocystis echinoides</name>
    <dbReference type="NCBI Taxonomy" id="29468"/>
    <lineage>
        <taxon>Bacteria</taxon>
        <taxon>Pseudomonadati</taxon>
        <taxon>Pseudomonadota</taxon>
        <taxon>Alphaproteobacteria</taxon>
        <taxon>Hyphomicrobiales</taxon>
        <taxon>Methylocystaceae</taxon>
        <taxon>Methylocystis</taxon>
    </lineage>
</organism>
<comment type="caution">
    <text evidence="1">The sequence shown here is derived from an EMBL/GenBank/DDBJ whole genome shotgun (WGS) entry which is preliminary data.</text>
</comment>
<gene>
    <name evidence="1" type="ORF">LMG27198_28380</name>
</gene>
<accession>A0A9W6LSV3</accession>
<name>A0A9W6LSV3_9HYPH</name>
<dbReference type="EMBL" id="BSEC01000001">
    <property type="protein sequence ID" value="GLI93846.1"/>
    <property type="molecule type" value="Genomic_DNA"/>
</dbReference>
<dbReference type="PANTHER" id="PTHR33973:SF4">
    <property type="entry name" value="OS07G0153300 PROTEIN"/>
    <property type="match status" value="1"/>
</dbReference>
<protein>
    <submittedName>
        <fullName evidence="1">DUF1365 domain-containing protein</fullName>
    </submittedName>
</protein>
<dbReference type="Proteomes" id="UP001144323">
    <property type="component" value="Unassembled WGS sequence"/>
</dbReference>
<keyword evidence="2" id="KW-1185">Reference proteome</keyword>
<reference evidence="1" key="1">
    <citation type="journal article" date="2023" name="Int. J. Syst. Evol. Microbiol.">
        <title>Methylocystis iwaonis sp. nov., a type II methane-oxidizing bacterium from surface soil of a rice paddy field in Japan, and emended description of the genus Methylocystis (ex Whittenbury et al. 1970) Bowman et al. 1993.</title>
        <authorList>
            <person name="Kaise H."/>
            <person name="Sawadogo J.B."/>
            <person name="Alam M.S."/>
            <person name="Ueno C."/>
            <person name="Dianou D."/>
            <person name="Shinjo R."/>
            <person name="Asakawa S."/>
        </authorList>
    </citation>
    <scope>NUCLEOTIDE SEQUENCE</scope>
    <source>
        <strain evidence="1">LMG27198</strain>
    </source>
</reference>
<dbReference type="AlphaFoldDB" id="A0A9W6LSV3"/>
<evidence type="ECO:0000313" key="2">
    <source>
        <dbReference type="Proteomes" id="UP001144323"/>
    </source>
</evidence>
<dbReference type="PANTHER" id="PTHR33973">
    <property type="entry name" value="OS07G0153300 PROTEIN"/>
    <property type="match status" value="1"/>
</dbReference>
<dbReference type="InterPro" id="IPR010775">
    <property type="entry name" value="DUF1365"/>
</dbReference>
<dbReference type="Pfam" id="PF07103">
    <property type="entry name" value="DUF1365"/>
    <property type="match status" value="1"/>
</dbReference>
<proteinExistence type="predicted"/>
<evidence type="ECO:0000313" key="1">
    <source>
        <dbReference type="EMBL" id="GLI93846.1"/>
    </source>
</evidence>